<evidence type="ECO:0000259" key="3">
    <source>
        <dbReference type="PROSITE" id="PS50102"/>
    </source>
</evidence>
<dbReference type="OMA" id="MIPKTYT"/>
<evidence type="ECO:0000256" key="2">
    <source>
        <dbReference type="PROSITE-ProRule" id="PRU00176"/>
    </source>
</evidence>
<dbReference type="InterPro" id="IPR035979">
    <property type="entry name" value="RBD_domain_sf"/>
</dbReference>
<sequence length="382" mass="43339">MEEYPSKQVPENLDDPPNSRLFVVTSRSITEDELRESFYVFGDIQGVWVVKDKQTKESKGIAYIKFAKSSQACLAMEEMHGKVLVEGTKPVKVFIAQSRSSTRHRDVEDEELTRIFVMIPKSFSEEDLKETFKEYGDIEYCVIIKNKFTGESKGLGYVRYYKPSQAALAIENCDKGRSAKLIYLFINPGRSSCMNIKYAEWLVNGYICGHALIRYSNLGSALYAREKLNGFEYPPGNRLVVNFVDDGEDRGRYTHNAHITTQPYMFNFEPAEGSQITGTDANLPSLKKLAPPESKTKERLFVVFSPSPLPTDVLEDVFCRFGSLIEVHLVPGRKVGYMKYADKQCADEAMAALHGRVVNGVKMKVMLADPPREESHKRPRTY</sequence>
<dbReference type="GO" id="GO:0003723">
    <property type="term" value="F:RNA binding"/>
    <property type="evidence" value="ECO:0007669"/>
    <property type="project" value="UniProtKB-UniRule"/>
</dbReference>
<dbReference type="SUPFAM" id="SSF54928">
    <property type="entry name" value="RNA-binding domain, RBD"/>
    <property type="match status" value="2"/>
</dbReference>
<name>A0A3Q4MIJ2_NEOBR</name>
<dbReference type="CDD" id="cd12366">
    <property type="entry name" value="RRM1_RBM45"/>
    <property type="match status" value="1"/>
</dbReference>
<dbReference type="Proteomes" id="UP000261580">
    <property type="component" value="Unassembled WGS sequence"/>
</dbReference>
<feature type="domain" description="RRM" evidence="3">
    <location>
        <begin position="19"/>
        <end position="98"/>
    </location>
</feature>
<dbReference type="PROSITE" id="PS50102">
    <property type="entry name" value="RRM"/>
    <property type="match status" value="3"/>
</dbReference>
<feature type="domain" description="RRM" evidence="3">
    <location>
        <begin position="113"/>
        <end position="246"/>
    </location>
</feature>
<dbReference type="Bgee" id="ENSNBRG00000008816">
    <property type="expression patterns" value="Expressed in skeletal muscle tissue and 6 other cell types or tissues"/>
</dbReference>
<keyword evidence="5" id="KW-1185">Reference proteome</keyword>
<accession>A0A3Q4MIJ2</accession>
<evidence type="ECO:0000313" key="4">
    <source>
        <dbReference type="Ensembl" id="ENSNBRP00000011324.1"/>
    </source>
</evidence>
<organism evidence="4 5">
    <name type="scientific">Neolamprologus brichardi</name>
    <name type="common">Fairy cichlid</name>
    <name type="synonym">Lamprologus brichardi</name>
    <dbReference type="NCBI Taxonomy" id="32507"/>
    <lineage>
        <taxon>Eukaryota</taxon>
        <taxon>Metazoa</taxon>
        <taxon>Chordata</taxon>
        <taxon>Craniata</taxon>
        <taxon>Vertebrata</taxon>
        <taxon>Euteleostomi</taxon>
        <taxon>Actinopterygii</taxon>
        <taxon>Neopterygii</taxon>
        <taxon>Teleostei</taxon>
        <taxon>Neoteleostei</taxon>
        <taxon>Acanthomorphata</taxon>
        <taxon>Ovalentaria</taxon>
        <taxon>Cichlomorphae</taxon>
        <taxon>Cichliformes</taxon>
        <taxon>Cichlidae</taxon>
        <taxon>African cichlids</taxon>
        <taxon>Pseudocrenilabrinae</taxon>
        <taxon>Lamprologini</taxon>
        <taxon>Neolamprologus</taxon>
    </lineage>
</organism>
<dbReference type="STRING" id="32507.ENSNBRP00000011324"/>
<dbReference type="Pfam" id="PF00076">
    <property type="entry name" value="RRM_1"/>
    <property type="match status" value="3"/>
</dbReference>
<dbReference type="SMART" id="SM00360">
    <property type="entry name" value="RRM"/>
    <property type="match status" value="3"/>
</dbReference>
<reference evidence="4" key="2">
    <citation type="submission" date="2025-09" db="UniProtKB">
        <authorList>
            <consortium name="Ensembl"/>
        </authorList>
    </citation>
    <scope>IDENTIFICATION</scope>
</reference>
<dbReference type="FunFam" id="3.30.70.330:FF:000988">
    <property type="entry name" value="Developmentally regulated RNA-binding protein"/>
    <property type="match status" value="1"/>
</dbReference>
<dbReference type="GeneTree" id="ENSGT00680000100059"/>
<keyword evidence="1 2" id="KW-0694">RNA-binding</keyword>
<proteinExistence type="predicted"/>
<dbReference type="InterPro" id="IPR034208">
    <property type="entry name" value="RBM45_RRM4"/>
</dbReference>
<dbReference type="PANTHER" id="PTHR48027">
    <property type="entry name" value="HETEROGENEOUS NUCLEAR RIBONUCLEOPROTEIN 87F-RELATED"/>
    <property type="match status" value="1"/>
</dbReference>
<dbReference type="AlphaFoldDB" id="A0A3Q4MIJ2"/>
<dbReference type="CDD" id="cd12369">
    <property type="entry name" value="RRM4_RBM45"/>
    <property type="match status" value="1"/>
</dbReference>
<evidence type="ECO:0000313" key="5">
    <source>
        <dbReference type="Proteomes" id="UP000261580"/>
    </source>
</evidence>
<dbReference type="InterPro" id="IPR012677">
    <property type="entry name" value="Nucleotide-bd_a/b_plait_sf"/>
</dbReference>
<evidence type="ECO:0000256" key="1">
    <source>
        <dbReference type="ARBA" id="ARBA00022884"/>
    </source>
</evidence>
<protein>
    <submittedName>
        <fullName evidence="4">RNA binding motif protein 45</fullName>
    </submittedName>
</protein>
<dbReference type="InterPro" id="IPR052462">
    <property type="entry name" value="SLIRP/GR-RBP-like"/>
</dbReference>
<dbReference type="InterPro" id="IPR000504">
    <property type="entry name" value="RRM_dom"/>
</dbReference>
<dbReference type="InterPro" id="IPR034203">
    <property type="entry name" value="RBM45_RRM1"/>
</dbReference>
<dbReference type="Gene3D" id="3.30.70.330">
    <property type="match status" value="3"/>
</dbReference>
<reference evidence="4" key="1">
    <citation type="submission" date="2025-08" db="UniProtKB">
        <authorList>
            <consortium name="Ensembl"/>
        </authorList>
    </citation>
    <scope>IDENTIFICATION</scope>
</reference>
<dbReference type="Ensembl" id="ENSNBRT00000011645.1">
    <property type="protein sequence ID" value="ENSNBRP00000011324.1"/>
    <property type="gene ID" value="ENSNBRG00000008816.1"/>
</dbReference>
<feature type="domain" description="RRM" evidence="3">
    <location>
        <begin position="298"/>
        <end position="370"/>
    </location>
</feature>